<sequence length="328" mass="36289">MANSYTLLADLRAGRCSNTAEVRLLRFWEARNTKKGGELMSVDMLFVDEQSTLIHGTVNASRSQTYRQDFNEGSIYSLSGFDVTRSNNNFRLSDAPVSVRFGEGTRFTRVTDSDKVIPTEMFRFRSYDQLLALANTNRQLPDILGELTAIRSTISDGLHGSQRVMLTLCVERGLSVCVSLFDGLAYAFHEKMTSYGAEPKVAGCSLMGPLLHMSTLTLRQMLQVHSMPNGLIQTGTSSKLLHAQKIEPITVSELNQYVLTADPQGFSLRVEVDLFFLSSSSPGCDSSLFFRSGGALFKHRRGPSSPVLGGSKHQERRRADECRHALSG</sequence>
<protein>
    <recommendedName>
        <fullName evidence="2">Replication protein A 70 kDa DNA-binding subunit B/D first OB fold domain-containing protein</fullName>
    </recommendedName>
</protein>
<keyword evidence="4" id="KW-1185">Reference proteome</keyword>
<reference evidence="3 4" key="1">
    <citation type="journal article" date="2020" name="BMC Genomics">
        <title>Intraspecific diversification of the crop wild relative Brassica cretica Lam. using demographic model selection.</title>
        <authorList>
            <person name="Kioukis A."/>
            <person name="Michalopoulou V.A."/>
            <person name="Briers L."/>
            <person name="Pirintsos S."/>
            <person name="Studholme D.J."/>
            <person name="Pavlidis P."/>
            <person name="Sarris P.F."/>
        </authorList>
    </citation>
    <scope>NUCLEOTIDE SEQUENCE [LARGE SCALE GENOMIC DNA]</scope>
    <source>
        <strain evidence="4">cv. PFS-1207/04</strain>
    </source>
</reference>
<dbReference type="PANTHER" id="PTHR47165:SF4">
    <property type="entry name" value="OS03G0429900 PROTEIN"/>
    <property type="match status" value="1"/>
</dbReference>
<dbReference type="Proteomes" id="UP000266723">
    <property type="component" value="Unassembled WGS sequence"/>
</dbReference>
<dbReference type="CDD" id="cd04480">
    <property type="entry name" value="RPA1_DBD_A_like"/>
    <property type="match status" value="1"/>
</dbReference>
<feature type="region of interest" description="Disordered" evidence="1">
    <location>
        <begin position="301"/>
        <end position="328"/>
    </location>
</feature>
<name>A0ABQ7ER27_BRACR</name>
<evidence type="ECO:0000256" key="1">
    <source>
        <dbReference type="SAM" id="MobiDB-lite"/>
    </source>
</evidence>
<evidence type="ECO:0000313" key="3">
    <source>
        <dbReference type="EMBL" id="KAF3605792.1"/>
    </source>
</evidence>
<evidence type="ECO:0000313" key="4">
    <source>
        <dbReference type="Proteomes" id="UP000266723"/>
    </source>
</evidence>
<dbReference type="Pfam" id="PF02721">
    <property type="entry name" value="DUF223"/>
    <property type="match status" value="1"/>
</dbReference>
<comment type="caution">
    <text evidence="3">The sequence shown here is derived from an EMBL/GenBank/DDBJ whole genome shotgun (WGS) entry which is preliminary data.</text>
</comment>
<evidence type="ECO:0000259" key="2">
    <source>
        <dbReference type="Pfam" id="PF02721"/>
    </source>
</evidence>
<feature type="compositionally biased region" description="Basic and acidic residues" evidence="1">
    <location>
        <begin position="317"/>
        <end position="328"/>
    </location>
</feature>
<proteinExistence type="predicted"/>
<dbReference type="InterPro" id="IPR012340">
    <property type="entry name" value="NA-bd_OB-fold"/>
</dbReference>
<organism evidence="3 4">
    <name type="scientific">Brassica cretica</name>
    <name type="common">Mustard</name>
    <dbReference type="NCBI Taxonomy" id="69181"/>
    <lineage>
        <taxon>Eukaryota</taxon>
        <taxon>Viridiplantae</taxon>
        <taxon>Streptophyta</taxon>
        <taxon>Embryophyta</taxon>
        <taxon>Tracheophyta</taxon>
        <taxon>Spermatophyta</taxon>
        <taxon>Magnoliopsida</taxon>
        <taxon>eudicotyledons</taxon>
        <taxon>Gunneridae</taxon>
        <taxon>Pentapetalae</taxon>
        <taxon>rosids</taxon>
        <taxon>malvids</taxon>
        <taxon>Brassicales</taxon>
        <taxon>Brassicaceae</taxon>
        <taxon>Brassiceae</taxon>
        <taxon>Brassica</taxon>
    </lineage>
</organism>
<dbReference type="SUPFAM" id="SSF50249">
    <property type="entry name" value="Nucleic acid-binding proteins"/>
    <property type="match status" value="1"/>
</dbReference>
<dbReference type="EMBL" id="QGKV02000297">
    <property type="protein sequence ID" value="KAF3605792.1"/>
    <property type="molecule type" value="Genomic_DNA"/>
</dbReference>
<feature type="domain" description="Replication protein A 70 kDa DNA-binding subunit B/D first OB fold" evidence="2">
    <location>
        <begin position="5"/>
        <end position="107"/>
    </location>
</feature>
<dbReference type="PANTHER" id="PTHR47165">
    <property type="entry name" value="OS03G0429900 PROTEIN"/>
    <property type="match status" value="1"/>
</dbReference>
<accession>A0ABQ7ER27</accession>
<gene>
    <name evidence="3" type="ORF">DY000_02048517</name>
</gene>
<dbReference type="Gene3D" id="2.40.50.140">
    <property type="entry name" value="Nucleic acid-binding proteins"/>
    <property type="match status" value="1"/>
</dbReference>
<dbReference type="InterPro" id="IPR003871">
    <property type="entry name" value="RFA1B/D_OB_1st"/>
</dbReference>